<evidence type="ECO:0000256" key="2">
    <source>
        <dbReference type="PIRSR" id="PIRSR603782-1"/>
    </source>
</evidence>
<protein>
    <submittedName>
        <fullName evidence="5">SCO family protein</fullName>
    </submittedName>
</protein>
<dbReference type="CDD" id="cd02968">
    <property type="entry name" value="SCO"/>
    <property type="match status" value="1"/>
</dbReference>
<evidence type="ECO:0000313" key="5">
    <source>
        <dbReference type="EMBL" id="TFW32311.1"/>
    </source>
</evidence>
<dbReference type="Pfam" id="PF02630">
    <property type="entry name" value="SCO1-SenC"/>
    <property type="match status" value="1"/>
</dbReference>
<comment type="similarity">
    <text evidence="1">Belongs to the SCO1/2 family.</text>
</comment>
<dbReference type="Gene3D" id="3.40.30.10">
    <property type="entry name" value="Glutaredoxin"/>
    <property type="match status" value="1"/>
</dbReference>
<dbReference type="InterPro" id="IPR003782">
    <property type="entry name" value="SCO1/SenC"/>
</dbReference>
<keyword evidence="2" id="KW-0186">Copper</keyword>
<sequence length="178" mass="18982">MKVRIAVLVLASAAALAAAADPPAAFDGAAVRLQRADGTWTRLGDELENAGPAVLNFVFTSCSAICPIQSRVLAELQKKAVPGLRLFSISIDPLNDTPQRLRAYARSVGAGEGWRFYTGTPESSGAAQRAFGAYRGNKMNHEPVMFLRTRAGGPWQRIDGYASADQLLAALHERGAGR</sequence>
<organism evidence="5 6">
    <name type="scientific">Massilia horti</name>
    <dbReference type="NCBI Taxonomy" id="2562153"/>
    <lineage>
        <taxon>Bacteria</taxon>
        <taxon>Pseudomonadati</taxon>
        <taxon>Pseudomonadota</taxon>
        <taxon>Betaproteobacteria</taxon>
        <taxon>Burkholderiales</taxon>
        <taxon>Oxalobacteraceae</taxon>
        <taxon>Telluria group</taxon>
        <taxon>Massilia</taxon>
    </lineage>
</organism>
<keyword evidence="4" id="KW-0732">Signal</keyword>
<evidence type="ECO:0000256" key="1">
    <source>
        <dbReference type="ARBA" id="ARBA00010996"/>
    </source>
</evidence>
<dbReference type="EMBL" id="SPUM01000061">
    <property type="protein sequence ID" value="TFW32311.1"/>
    <property type="molecule type" value="Genomic_DNA"/>
</dbReference>
<dbReference type="SUPFAM" id="SSF52833">
    <property type="entry name" value="Thioredoxin-like"/>
    <property type="match status" value="1"/>
</dbReference>
<evidence type="ECO:0000313" key="6">
    <source>
        <dbReference type="Proteomes" id="UP000297258"/>
    </source>
</evidence>
<name>A0A4Y9SZU5_9BURK</name>
<dbReference type="InterPro" id="IPR036249">
    <property type="entry name" value="Thioredoxin-like_sf"/>
</dbReference>
<keyword evidence="6" id="KW-1185">Reference proteome</keyword>
<evidence type="ECO:0000256" key="3">
    <source>
        <dbReference type="PIRSR" id="PIRSR603782-2"/>
    </source>
</evidence>
<feature type="chain" id="PRO_5021212026" evidence="4">
    <location>
        <begin position="21"/>
        <end position="178"/>
    </location>
</feature>
<accession>A0A4Y9SZU5</accession>
<feature type="binding site" evidence="2">
    <location>
        <position position="66"/>
    </location>
    <ligand>
        <name>Cu cation</name>
        <dbReference type="ChEBI" id="CHEBI:23378"/>
    </ligand>
</feature>
<dbReference type="RefSeq" id="WP_135189642.1">
    <property type="nucleotide sequence ID" value="NZ_SPUM01000061.1"/>
</dbReference>
<dbReference type="PANTHER" id="PTHR12151:SF25">
    <property type="entry name" value="LINALOOL DEHYDRATASE_ISOMERASE DOMAIN-CONTAINING PROTEIN"/>
    <property type="match status" value="1"/>
</dbReference>
<gene>
    <name evidence="5" type="ORF">E4O92_10095</name>
</gene>
<dbReference type="Proteomes" id="UP000297258">
    <property type="component" value="Unassembled WGS sequence"/>
</dbReference>
<feature type="disulfide bond" description="Redox-active" evidence="3">
    <location>
        <begin position="62"/>
        <end position="66"/>
    </location>
</feature>
<feature type="binding site" evidence="2">
    <location>
        <position position="62"/>
    </location>
    <ligand>
        <name>Cu cation</name>
        <dbReference type="ChEBI" id="CHEBI:23378"/>
    </ligand>
</feature>
<dbReference type="PANTHER" id="PTHR12151">
    <property type="entry name" value="ELECTRON TRANSPORT PROTIN SCO1/SENC FAMILY MEMBER"/>
    <property type="match status" value="1"/>
</dbReference>
<proteinExistence type="inferred from homology"/>
<comment type="caution">
    <text evidence="5">The sequence shown here is derived from an EMBL/GenBank/DDBJ whole genome shotgun (WGS) entry which is preliminary data.</text>
</comment>
<keyword evidence="2" id="KW-0479">Metal-binding</keyword>
<dbReference type="AlphaFoldDB" id="A0A4Y9SZU5"/>
<dbReference type="GO" id="GO:0046872">
    <property type="term" value="F:metal ion binding"/>
    <property type="evidence" value="ECO:0007669"/>
    <property type="project" value="UniProtKB-KW"/>
</dbReference>
<feature type="signal peptide" evidence="4">
    <location>
        <begin position="1"/>
        <end position="20"/>
    </location>
</feature>
<dbReference type="OrthoDB" id="8550465at2"/>
<reference evidence="5 6" key="1">
    <citation type="submission" date="2019-03" db="EMBL/GenBank/DDBJ databases">
        <title>Draft genome of Massilia hortus sp. nov., a novel bacterial species of the Oxalobacteraceae family.</title>
        <authorList>
            <person name="Peta V."/>
            <person name="Raths R."/>
            <person name="Bucking H."/>
        </authorList>
    </citation>
    <scope>NUCLEOTIDE SEQUENCE [LARGE SCALE GENOMIC DNA]</scope>
    <source>
        <strain evidence="5 6">ONC3</strain>
    </source>
</reference>
<keyword evidence="3" id="KW-1015">Disulfide bond</keyword>
<evidence type="ECO:0000256" key="4">
    <source>
        <dbReference type="SAM" id="SignalP"/>
    </source>
</evidence>